<organism evidence="7 8">
    <name type="scientific">Planktothrix pseudagardhii</name>
    <dbReference type="NCBI Taxonomy" id="132604"/>
    <lineage>
        <taxon>Bacteria</taxon>
        <taxon>Bacillati</taxon>
        <taxon>Cyanobacteriota</taxon>
        <taxon>Cyanophyceae</taxon>
        <taxon>Oscillatoriophycideae</taxon>
        <taxon>Oscillatoriales</taxon>
        <taxon>Microcoleaceae</taxon>
        <taxon>Planktothrix</taxon>
    </lineage>
</organism>
<dbReference type="RefSeq" id="WP_254174637.1">
    <property type="nucleotide sequence ID" value="NZ_LR882967.1"/>
</dbReference>
<dbReference type="Pfam" id="PF17210">
    <property type="entry name" value="SdrD_B"/>
    <property type="match status" value="2"/>
</dbReference>
<name>A0A9W4CQY5_9CYAN</name>
<dbReference type="Proteomes" id="UP001153719">
    <property type="component" value="Chromosome"/>
</dbReference>
<dbReference type="InterPro" id="IPR051417">
    <property type="entry name" value="SDr/BOS_complex"/>
</dbReference>
<dbReference type="AlphaFoldDB" id="A0A9W4CQY5"/>
<reference evidence="7" key="1">
    <citation type="submission" date="2020-09" db="EMBL/GenBank/DDBJ databases">
        <authorList>
            <person name="Blom J."/>
        </authorList>
    </citation>
    <scope>NUCLEOTIDE SEQUENCE</scope>
    <source>
        <strain evidence="7">No.713</strain>
    </source>
</reference>
<evidence type="ECO:0000256" key="5">
    <source>
        <dbReference type="ARBA" id="ARBA00022837"/>
    </source>
</evidence>
<keyword evidence="3" id="KW-0732">Signal</keyword>
<dbReference type="SMART" id="SM00237">
    <property type="entry name" value="Calx_beta"/>
    <property type="match status" value="1"/>
</dbReference>
<dbReference type="PROSITE" id="PS00018">
    <property type="entry name" value="EF_HAND_1"/>
    <property type="match status" value="1"/>
</dbReference>
<dbReference type="PANTHER" id="PTHR23303">
    <property type="entry name" value="CARBOXYPEPTIDASE REGULATORY REGION-CONTAINING"/>
    <property type="match status" value="1"/>
</dbReference>
<dbReference type="InterPro" id="IPR033764">
    <property type="entry name" value="Sdr_B"/>
</dbReference>
<dbReference type="InterPro" id="IPR038081">
    <property type="entry name" value="CalX-like_sf"/>
</dbReference>
<keyword evidence="2" id="KW-0964">Secreted</keyword>
<dbReference type="PANTHER" id="PTHR23303:SF15">
    <property type="entry name" value="COLOSSIN-A"/>
    <property type="match status" value="1"/>
</dbReference>
<dbReference type="GO" id="GO:0007154">
    <property type="term" value="P:cell communication"/>
    <property type="evidence" value="ECO:0007669"/>
    <property type="project" value="InterPro"/>
</dbReference>
<evidence type="ECO:0000256" key="4">
    <source>
        <dbReference type="ARBA" id="ARBA00022737"/>
    </source>
</evidence>
<dbReference type="KEGG" id="ppsu:NO713_04450"/>
<keyword evidence="8" id="KW-1185">Reference proteome</keyword>
<dbReference type="EMBL" id="LR882967">
    <property type="protein sequence ID" value="CAD5978870.1"/>
    <property type="molecule type" value="Genomic_DNA"/>
</dbReference>
<dbReference type="SUPFAM" id="SSF141072">
    <property type="entry name" value="CalX-like"/>
    <property type="match status" value="1"/>
</dbReference>
<evidence type="ECO:0000313" key="8">
    <source>
        <dbReference type="Proteomes" id="UP001153719"/>
    </source>
</evidence>
<sequence>MGTLNGTSFNDINFNGIFDVGDIPLPNVTVFLDTNGNGLPDSLEAVTITDINGFYSFPNRITGNYLVEQVVPPGFIRTTPATSVTLTGSVTDTVSFNIANVPQTLATGNITGRKFIDLNNNGSFEAGTDQPQSGVTLFLDGNNNGQLDTGELQTQTDSDGVKGLYLFGNLPTGTYTVQEIVPTGFTRITPVQPVNVLAFNTTTFDIANIQQTPTTGNISGTKFNDLNANGILDIGEPGIAGIAIYLDLNNNSTLDTNEPGTLTDTRGFYQFNNLQPNTYQPNTYIVREVQQPGFISTLVPNPVTIVPGLNVENINFGNGIPGILEFSNPIFSVNEDGTTNMDVMVTRTGGSVGAVDVTVLPSNGTANAGTDYNPTPITVSFINGDNTPKPIRIPIIKDSRVEPDETINLALVNPTNGAVLGVQSTATLIINRSDTGVPLNLGTVGDLRTVANNPLVLESGLNFSTNALGIVSVEQGGSGNFIDPLTNPGQLATAITYDQGQSIIINVADGFDQKFSFRYGSPFADHQVTIYEGVNGTGNVLASVQLPRTPDSNLTPGAYILENNPSSTLFFEGIAKSVILGSQPNKLLINNITFG</sequence>
<comment type="subcellular location">
    <subcellularLocation>
        <location evidence="1">Secreted</location>
    </subcellularLocation>
</comment>
<dbReference type="GO" id="GO:0005576">
    <property type="term" value="C:extracellular region"/>
    <property type="evidence" value="ECO:0007669"/>
    <property type="project" value="UniProtKB-SubCell"/>
</dbReference>
<keyword evidence="5" id="KW-0106">Calcium</keyword>
<dbReference type="Gene3D" id="2.60.40.2030">
    <property type="match status" value="1"/>
</dbReference>
<dbReference type="SUPFAM" id="SSF117074">
    <property type="entry name" value="Hypothetical protein PA1324"/>
    <property type="match status" value="3"/>
</dbReference>
<dbReference type="InterPro" id="IPR018247">
    <property type="entry name" value="EF_Hand_1_Ca_BS"/>
</dbReference>
<evidence type="ECO:0000256" key="3">
    <source>
        <dbReference type="ARBA" id="ARBA00022729"/>
    </source>
</evidence>
<proteinExistence type="predicted"/>
<gene>
    <name evidence="7" type="primary">colA</name>
    <name evidence="7" type="ORF">NO713_04450</name>
</gene>
<evidence type="ECO:0000313" key="7">
    <source>
        <dbReference type="EMBL" id="CAD5978870.1"/>
    </source>
</evidence>
<dbReference type="GO" id="GO:0016020">
    <property type="term" value="C:membrane"/>
    <property type="evidence" value="ECO:0007669"/>
    <property type="project" value="InterPro"/>
</dbReference>
<dbReference type="InterPro" id="IPR013783">
    <property type="entry name" value="Ig-like_fold"/>
</dbReference>
<protein>
    <submittedName>
        <fullName evidence="7">Colossin-A</fullName>
    </submittedName>
</protein>
<dbReference type="InterPro" id="IPR003644">
    <property type="entry name" value="Calx_beta"/>
</dbReference>
<evidence type="ECO:0000259" key="6">
    <source>
        <dbReference type="SMART" id="SM00237"/>
    </source>
</evidence>
<evidence type="ECO:0000256" key="2">
    <source>
        <dbReference type="ARBA" id="ARBA00022525"/>
    </source>
</evidence>
<feature type="domain" description="Calx-beta" evidence="6">
    <location>
        <begin position="309"/>
        <end position="412"/>
    </location>
</feature>
<keyword evidence="4" id="KW-0677">Repeat</keyword>
<dbReference type="Pfam" id="PF03160">
    <property type="entry name" value="Calx-beta"/>
    <property type="match status" value="1"/>
</dbReference>
<evidence type="ECO:0000256" key="1">
    <source>
        <dbReference type="ARBA" id="ARBA00004613"/>
    </source>
</evidence>
<accession>A0A9W4CQY5</accession>
<dbReference type="Gene3D" id="2.60.40.10">
    <property type="entry name" value="Immunoglobulins"/>
    <property type="match status" value="3"/>
</dbReference>